<dbReference type="SUPFAM" id="SSF46565">
    <property type="entry name" value="Chaperone J-domain"/>
    <property type="match status" value="1"/>
</dbReference>
<proteinExistence type="predicted"/>
<sequence length="111" mass="12701">DNPAAVSVFNIVLEAKETLGDPHKKRQYDQFGGRGLSFEKAKRKFEEEHQEAFIARGAGQFEGGATFIRTPFGVFRVVNPNATHPHFRQPRQQQDPHIVAQQQRMKKLLVF</sequence>
<dbReference type="Proteomes" id="UP001057375">
    <property type="component" value="Unassembled WGS sequence"/>
</dbReference>
<protein>
    <recommendedName>
        <fullName evidence="3">J domain-containing protein</fullName>
    </recommendedName>
</protein>
<comment type="caution">
    <text evidence="1">The sequence shown here is derived from an EMBL/GenBank/DDBJ whole genome shotgun (WGS) entry which is preliminary data.</text>
</comment>
<evidence type="ECO:0008006" key="3">
    <source>
        <dbReference type="Google" id="ProtNLM"/>
    </source>
</evidence>
<accession>A0ABQ5K7B0</accession>
<gene>
    <name evidence="1" type="ORF">ADUPG1_000650</name>
</gene>
<organism evidence="1 2">
    <name type="scientific">Aduncisulcus paluster</name>
    <dbReference type="NCBI Taxonomy" id="2918883"/>
    <lineage>
        <taxon>Eukaryota</taxon>
        <taxon>Metamonada</taxon>
        <taxon>Carpediemonas-like organisms</taxon>
        <taxon>Aduncisulcus</taxon>
    </lineage>
</organism>
<name>A0ABQ5K7B0_9EUKA</name>
<evidence type="ECO:0000313" key="1">
    <source>
        <dbReference type="EMBL" id="GKT28443.1"/>
    </source>
</evidence>
<dbReference type="InterPro" id="IPR036869">
    <property type="entry name" value="J_dom_sf"/>
</dbReference>
<dbReference type="EMBL" id="BQXS01000292">
    <property type="protein sequence ID" value="GKT28443.1"/>
    <property type="molecule type" value="Genomic_DNA"/>
</dbReference>
<dbReference type="Gene3D" id="1.10.287.110">
    <property type="entry name" value="DnaJ domain"/>
    <property type="match status" value="1"/>
</dbReference>
<keyword evidence="2" id="KW-1185">Reference proteome</keyword>
<reference evidence="1" key="1">
    <citation type="submission" date="2022-03" db="EMBL/GenBank/DDBJ databases">
        <title>Draft genome sequence of Aduncisulcus paluster, a free-living microaerophilic Fornicata.</title>
        <authorList>
            <person name="Yuyama I."/>
            <person name="Kume K."/>
            <person name="Tamura T."/>
            <person name="Inagaki Y."/>
            <person name="Hashimoto T."/>
        </authorList>
    </citation>
    <scope>NUCLEOTIDE SEQUENCE</scope>
    <source>
        <strain evidence="1">NY0171</strain>
    </source>
</reference>
<feature type="non-terminal residue" evidence="1">
    <location>
        <position position="1"/>
    </location>
</feature>
<evidence type="ECO:0000313" key="2">
    <source>
        <dbReference type="Proteomes" id="UP001057375"/>
    </source>
</evidence>